<dbReference type="EMBL" id="DYXY01000184">
    <property type="protein sequence ID" value="HJE15807.1"/>
    <property type="molecule type" value="Genomic_DNA"/>
</dbReference>
<dbReference type="GO" id="GO:0047661">
    <property type="term" value="F:amino-acid racemase activity"/>
    <property type="evidence" value="ECO:0007669"/>
    <property type="project" value="TreeGrafter"/>
</dbReference>
<dbReference type="Proteomes" id="UP000774947">
    <property type="component" value="Unassembled WGS sequence"/>
</dbReference>
<dbReference type="PANTHER" id="PTHR21198:SF3">
    <property type="entry name" value="GLUTAMATE RACEMASE"/>
    <property type="match status" value="1"/>
</dbReference>
<comment type="caution">
    <text evidence="2">The sequence shown here is derived from an EMBL/GenBank/DDBJ whole genome shotgun (WGS) entry which is preliminary data.</text>
</comment>
<dbReference type="InterPro" id="IPR018187">
    <property type="entry name" value="Asp/Glu_racemase_AS_1"/>
</dbReference>
<dbReference type="PANTHER" id="PTHR21198">
    <property type="entry name" value="GLUTAMATE RACEMASE"/>
    <property type="match status" value="1"/>
</dbReference>
<feature type="non-terminal residue" evidence="2">
    <location>
        <position position="117"/>
    </location>
</feature>
<accession>A0A921B4M3</accession>
<name>A0A921B4M3_9LACO</name>
<dbReference type="GO" id="GO:0009252">
    <property type="term" value="P:peptidoglycan biosynthetic process"/>
    <property type="evidence" value="ECO:0007669"/>
    <property type="project" value="TreeGrafter"/>
</dbReference>
<gene>
    <name evidence="2" type="ORF">K8W17_06995</name>
</gene>
<proteinExistence type="predicted"/>
<reference evidence="2" key="2">
    <citation type="submission" date="2021-09" db="EMBL/GenBank/DDBJ databases">
        <authorList>
            <person name="Gilroy R."/>
        </authorList>
    </citation>
    <scope>NUCLEOTIDE SEQUENCE</scope>
    <source>
        <strain evidence="2">CHK173-2119</strain>
    </source>
</reference>
<keyword evidence="1" id="KW-0413">Isomerase</keyword>
<evidence type="ECO:0000313" key="2">
    <source>
        <dbReference type="EMBL" id="HJE15807.1"/>
    </source>
</evidence>
<dbReference type="AlphaFoldDB" id="A0A921B4M3"/>
<dbReference type="Gene3D" id="3.40.50.1860">
    <property type="match status" value="1"/>
</dbReference>
<evidence type="ECO:0000256" key="1">
    <source>
        <dbReference type="ARBA" id="ARBA00023235"/>
    </source>
</evidence>
<protein>
    <submittedName>
        <fullName evidence="2">Aspartate/glutamate racemase family protein</fullName>
    </submittedName>
</protein>
<sequence>MLDVTKPIAVFDSGVGGISTLKVLTEMLPHEDFIFFGDSANAPYGEKSREFVFKLADQVVQQLIAKDVKSIVIACNTATSAAKPVLMEKYPQLPILGIEPALKEAVDAGKQNILVLA</sequence>
<dbReference type="InterPro" id="IPR001920">
    <property type="entry name" value="Asp/Glu_race"/>
</dbReference>
<evidence type="ECO:0000313" key="3">
    <source>
        <dbReference type="Proteomes" id="UP000774947"/>
    </source>
</evidence>
<dbReference type="PROSITE" id="PS00923">
    <property type="entry name" value="ASP_GLU_RACEMASE_1"/>
    <property type="match status" value="1"/>
</dbReference>
<dbReference type="SUPFAM" id="SSF53681">
    <property type="entry name" value="Aspartate/glutamate racemase"/>
    <property type="match status" value="1"/>
</dbReference>
<reference evidence="2" key="1">
    <citation type="journal article" date="2021" name="PeerJ">
        <title>Extensive microbial diversity within the chicken gut microbiome revealed by metagenomics and culture.</title>
        <authorList>
            <person name="Gilroy R."/>
            <person name="Ravi A."/>
            <person name="Getino M."/>
            <person name="Pursley I."/>
            <person name="Horton D.L."/>
            <person name="Alikhan N.F."/>
            <person name="Baker D."/>
            <person name="Gharbi K."/>
            <person name="Hall N."/>
            <person name="Watson M."/>
            <person name="Adriaenssens E.M."/>
            <person name="Foster-Nyarko E."/>
            <person name="Jarju S."/>
            <person name="Secka A."/>
            <person name="Antonio M."/>
            <person name="Oren A."/>
            <person name="Chaudhuri R.R."/>
            <person name="La Ragione R."/>
            <person name="Hildebrand F."/>
            <person name="Pallen M.J."/>
        </authorList>
    </citation>
    <scope>NUCLEOTIDE SEQUENCE</scope>
    <source>
        <strain evidence="2">CHK173-2119</strain>
    </source>
</reference>
<organism evidence="2 3">
    <name type="scientific">Lapidilactobacillus dextrinicus</name>
    <dbReference type="NCBI Taxonomy" id="51664"/>
    <lineage>
        <taxon>Bacteria</taxon>
        <taxon>Bacillati</taxon>
        <taxon>Bacillota</taxon>
        <taxon>Bacilli</taxon>
        <taxon>Lactobacillales</taxon>
        <taxon>Lactobacillaceae</taxon>
        <taxon>Lapidilactobacillus</taxon>
    </lineage>
</organism>